<dbReference type="Pfam" id="PF00001">
    <property type="entry name" value="7tm_1"/>
    <property type="match status" value="1"/>
</dbReference>
<feature type="domain" description="G-protein coupled receptors family 1 profile" evidence="13">
    <location>
        <begin position="88"/>
        <end position="341"/>
    </location>
</feature>
<organism evidence="14 15">
    <name type="scientific">Kryptolebias marmoratus</name>
    <name type="common">Mangrove killifish</name>
    <name type="synonym">Rivulus marmoratus</name>
    <dbReference type="NCBI Taxonomy" id="37003"/>
    <lineage>
        <taxon>Eukaryota</taxon>
        <taxon>Metazoa</taxon>
        <taxon>Chordata</taxon>
        <taxon>Craniata</taxon>
        <taxon>Vertebrata</taxon>
        <taxon>Euteleostomi</taxon>
        <taxon>Actinopterygii</taxon>
        <taxon>Neopterygii</taxon>
        <taxon>Teleostei</taxon>
        <taxon>Neoteleostei</taxon>
        <taxon>Acanthomorphata</taxon>
        <taxon>Ovalentaria</taxon>
        <taxon>Atherinomorphae</taxon>
        <taxon>Cyprinodontiformes</taxon>
        <taxon>Rivulidae</taxon>
        <taxon>Kryptolebias</taxon>
    </lineage>
</organism>
<dbReference type="InterPro" id="IPR000355">
    <property type="entry name" value="Chemokine_rcpt"/>
</dbReference>
<evidence type="ECO:0000256" key="1">
    <source>
        <dbReference type="ARBA" id="ARBA00004651"/>
    </source>
</evidence>
<feature type="transmembrane region" description="Helical" evidence="12">
    <location>
        <begin position="329"/>
        <end position="348"/>
    </location>
</feature>
<keyword evidence="5 10" id="KW-0297">G-protein coupled receptor</keyword>
<evidence type="ECO:0000256" key="2">
    <source>
        <dbReference type="ARBA" id="ARBA00022475"/>
    </source>
</evidence>
<dbReference type="GeneTree" id="ENSGT01030000234667"/>
<dbReference type="PANTHER" id="PTHR10489:SF664">
    <property type="entry name" value="C-C CHEMOKINE RECEPTOR TYPE 9"/>
    <property type="match status" value="1"/>
</dbReference>
<evidence type="ECO:0000256" key="6">
    <source>
        <dbReference type="ARBA" id="ARBA00023136"/>
    </source>
</evidence>
<dbReference type="GO" id="GO:0009897">
    <property type="term" value="C:external side of plasma membrane"/>
    <property type="evidence" value="ECO:0007669"/>
    <property type="project" value="TreeGrafter"/>
</dbReference>
<keyword evidence="4 12" id="KW-1133">Transmembrane helix</keyword>
<dbReference type="GO" id="GO:0060326">
    <property type="term" value="P:cell chemotaxis"/>
    <property type="evidence" value="ECO:0007669"/>
    <property type="project" value="TreeGrafter"/>
</dbReference>
<evidence type="ECO:0000313" key="14">
    <source>
        <dbReference type="Ensembl" id="ENSKMAP00000026014.1"/>
    </source>
</evidence>
<feature type="transmembrane region" description="Helical" evidence="12">
    <location>
        <begin position="275"/>
        <end position="294"/>
    </location>
</feature>
<dbReference type="GO" id="GO:0019722">
    <property type="term" value="P:calcium-mediated signaling"/>
    <property type="evidence" value="ECO:0007669"/>
    <property type="project" value="TreeGrafter"/>
</dbReference>
<dbReference type="FunFam" id="1.20.1070.10:FF:000035">
    <property type="entry name" value="C-C chemokine receptor type 6"/>
    <property type="match status" value="1"/>
</dbReference>
<dbReference type="Gene3D" id="1.20.1070.10">
    <property type="entry name" value="Rhodopsin 7-helix transmembrane proteins"/>
    <property type="match status" value="1"/>
</dbReference>
<evidence type="ECO:0000259" key="13">
    <source>
        <dbReference type="PROSITE" id="PS50262"/>
    </source>
</evidence>
<evidence type="ECO:0000256" key="8">
    <source>
        <dbReference type="ARBA" id="ARBA00023180"/>
    </source>
</evidence>
<feature type="region of interest" description="Disordered" evidence="11">
    <location>
        <begin position="367"/>
        <end position="396"/>
    </location>
</feature>
<dbReference type="InterPro" id="IPR017452">
    <property type="entry name" value="GPCR_Rhodpsn_7TM"/>
</dbReference>
<dbReference type="GO" id="GO:0016493">
    <property type="term" value="F:C-C chemokine receptor activity"/>
    <property type="evidence" value="ECO:0007669"/>
    <property type="project" value="TreeGrafter"/>
</dbReference>
<reference evidence="14" key="2">
    <citation type="submission" date="2025-09" db="UniProtKB">
        <authorList>
            <consortium name="Ensembl"/>
        </authorList>
    </citation>
    <scope>IDENTIFICATION</scope>
</reference>
<keyword evidence="8" id="KW-0325">Glycoprotein</keyword>
<dbReference type="STRING" id="37003.ENSKMAP00000026014"/>
<dbReference type="PRINTS" id="PR00657">
    <property type="entry name" value="CCCHEMOKINER"/>
</dbReference>
<feature type="transmembrane region" description="Helical" evidence="12">
    <location>
        <begin position="109"/>
        <end position="128"/>
    </location>
</feature>
<keyword evidence="6 12" id="KW-0472">Membrane</keyword>
<evidence type="ECO:0000256" key="5">
    <source>
        <dbReference type="ARBA" id="ARBA00023040"/>
    </source>
</evidence>
<feature type="compositionally biased region" description="Polar residues" evidence="11">
    <location>
        <begin position="375"/>
        <end position="396"/>
    </location>
</feature>
<evidence type="ECO:0000256" key="3">
    <source>
        <dbReference type="ARBA" id="ARBA00022692"/>
    </source>
</evidence>
<keyword evidence="3 10" id="KW-0812">Transmembrane</keyword>
<feature type="transmembrane region" description="Helical" evidence="12">
    <location>
        <begin position="191"/>
        <end position="216"/>
    </location>
</feature>
<proteinExistence type="inferred from homology"/>
<dbReference type="GO" id="GO:0005044">
    <property type="term" value="F:scavenger receptor activity"/>
    <property type="evidence" value="ECO:0007669"/>
    <property type="project" value="InterPro"/>
</dbReference>
<dbReference type="AlphaFoldDB" id="A0A3Q3BLF0"/>
<dbReference type="PRINTS" id="PR00237">
    <property type="entry name" value="GPCRRHODOPSN"/>
</dbReference>
<dbReference type="PRINTS" id="PR01558">
    <property type="entry name" value="CHEMOKINER11"/>
</dbReference>
<dbReference type="Ensembl" id="ENSKMAT00000026340.1">
    <property type="protein sequence ID" value="ENSKMAP00000026014.1"/>
    <property type="gene ID" value="ENSKMAG00000019285.1"/>
</dbReference>
<dbReference type="PROSITE" id="PS00237">
    <property type="entry name" value="G_PROTEIN_RECEP_F1_1"/>
    <property type="match status" value="1"/>
</dbReference>
<dbReference type="InterPro" id="IPR050119">
    <property type="entry name" value="CCR1-9-like"/>
</dbReference>
<sequence length="396" mass="44873">MTPNISKHVCVFRLDDIIAVNMISTDDIITPMTTEDPFSFSSSAQTEDYDYFLDNLTDLMCDRESVRVFRSQYEPPLFWIITIVGGVGNLAVVWIYLNVRKRLKTMTDIYLLNLAVADLLFLVTLPLWAAEASYSWIFGTALCKINSALYKVNLFSSMLLLTCISVDRYIVIVQTTKAQNSQMERRRCSRLVCAGVWLVSLLLTTPELVFSNLASVEDNYYCRMVFPSHVGNRTKILVLSLQVSMGFFLPFVVMAFCYSIIVAKLLKTRNFEKHKAMRVILAVVVAFVMSQLPYNSMLVMETAQAFNLTMTDCEKMKAFDKVGQVLKSVAYMHACLNPFLYVFVGVRFRRDMMRLLQSCYCLPTPSKGSLGKTRSPLNSTKVSVMSDSDNSQALSL</sequence>
<dbReference type="PROSITE" id="PS50262">
    <property type="entry name" value="G_PROTEIN_RECEP_F1_2"/>
    <property type="match status" value="1"/>
</dbReference>
<dbReference type="GO" id="GO:0097535">
    <property type="term" value="P:lymphoid lineage cell migration into thymus"/>
    <property type="evidence" value="ECO:0007669"/>
    <property type="project" value="Ensembl"/>
</dbReference>
<reference evidence="14" key="1">
    <citation type="submission" date="2025-08" db="UniProtKB">
        <authorList>
            <consortium name="Ensembl"/>
        </authorList>
    </citation>
    <scope>IDENTIFICATION</scope>
</reference>
<dbReference type="InterPro" id="IPR005383">
    <property type="entry name" value="ACKR4"/>
</dbReference>
<evidence type="ECO:0000256" key="11">
    <source>
        <dbReference type="SAM" id="MobiDB-lite"/>
    </source>
</evidence>
<dbReference type="Proteomes" id="UP000264800">
    <property type="component" value="Unplaced"/>
</dbReference>
<protein>
    <submittedName>
        <fullName evidence="14">Chemokine (C-C motif) receptor 9a</fullName>
    </submittedName>
</protein>
<evidence type="ECO:0000256" key="10">
    <source>
        <dbReference type="RuleBase" id="RU000688"/>
    </source>
</evidence>
<evidence type="ECO:0000256" key="4">
    <source>
        <dbReference type="ARBA" id="ARBA00022989"/>
    </source>
</evidence>
<dbReference type="GO" id="GO:0007204">
    <property type="term" value="P:positive regulation of cytosolic calcium ion concentration"/>
    <property type="evidence" value="ECO:0007669"/>
    <property type="project" value="TreeGrafter"/>
</dbReference>
<dbReference type="SUPFAM" id="SSF81321">
    <property type="entry name" value="Family A G protein-coupled receptor-like"/>
    <property type="match status" value="1"/>
</dbReference>
<dbReference type="InterPro" id="IPR000276">
    <property type="entry name" value="GPCR_Rhodpsn"/>
</dbReference>
<feature type="transmembrane region" description="Helical" evidence="12">
    <location>
        <begin position="148"/>
        <end position="170"/>
    </location>
</feature>
<keyword evidence="15" id="KW-1185">Reference proteome</keyword>
<keyword evidence="2" id="KW-1003">Cell membrane</keyword>
<keyword evidence="7 10" id="KW-0675">Receptor</keyword>
<keyword evidence="9 10" id="KW-0807">Transducer</keyword>
<feature type="transmembrane region" description="Helical" evidence="12">
    <location>
        <begin position="236"/>
        <end position="263"/>
    </location>
</feature>
<evidence type="ECO:0000256" key="12">
    <source>
        <dbReference type="SAM" id="Phobius"/>
    </source>
</evidence>
<comment type="subcellular location">
    <subcellularLocation>
        <location evidence="1">Cell membrane</location>
        <topology evidence="1">Multi-pass membrane protein</topology>
    </subcellularLocation>
</comment>
<accession>A0A3Q3BLF0</accession>
<name>A0A3Q3BLF0_KRYMA</name>
<dbReference type="GO" id="GO:0006955">
    <property type="term" value="P:immune response"/>
    <property type="evidence" value="ECO:0007669"/>
    <property type="project" value="TreeGrafter"/>
</dbReference>
<feature type="transmembrane region" description="Helical" evidence="12">
    <location>
        <begin position="77"/>
        <end position="97"/>
    </location>
</feature>
<evidence type="ECO:0000313" key="15">
    <source>
        <dbReference type="Proteomes" id="UP000264800"/>
    </source>
</evidence>
<dbReference type="PANTHER" id="PTHR10489">
    <property type="entry name" value="CELL ADHESION MOLECULE"/>
    <property type="match status" value="1"/>
</dbReference>
<comment type="similarity">
    <text evidence="10">Belongs to the G-protein coupled receptor 1 family.</text>
</comment>
<evidence type="ECO:0000256" key="7">
    <source>
        <dbReference type="ARBA" id="ARBA00023170"/>
    </source>
</evidence>
<evidence type="ECO:0000256" key="9">
    <source>
        <dbReference type="ARBA" id="ARBA00023224"/>
    </source>
</evidence>
<dbReference type="GO" id="GO:0019957">
    <property type="term" value="F:C-C chemokine binding"/>
    <property type="evidence" value="ECO:0007669"/>
    <property type="project" value="TreeGrafter"/>
</dbReference>
<dbReference type="OMA" id="ASHSWIF"/>